<protein>
    <recommendedName>
        <fullName evidence="1">Helitron helicase-like domain-containing protein</fullName>
    </recommendedName>
</protein>
<dbReference type="Proteomes" id="UP000596742">
    <property type="component" value="Unassembled WGS sequence"/>
</dbReference>
<evidence type="ECO:0000259" key="1">
    <source>
        <dbReference type="Pfam" id="PF14214"/>
    </source>
</evidence>
<reference evidence="2" key="1">
    <citation type="submission" date="2018-11" db="EMBL/GenBank/DDBJ databases">
        <authorList>
            <person name="Alioto T."/>
            <person name="Alioto T."/>
        </authorList>
    </citation>
    <scope>NUCLEOTIDE SEQUENCE</scope>
</reference>
<dbReference type="PANTHER" id="PTHR47642:SF3">
    <property type="entry name" value="ATP-DEPENDENT DNA HELICASE"/>
    <property type="match status" value="1"/>
</dbReference>
<sequence>MLCNKETLKELFKKDEAIKYLKPIRGTPPYWQISQKDIFAMIRQLGVPTFFCSFSSADFRWSEIVNTILKQQGDMRNTENMTWDEKCKVLCSNPVTAARMFNNRFNTFLKDVIMSEAEPIGKIIDYFYRVEFQQRGSPHTHCLFWVENAPKYGEDDNEEVMSFIDKYVTCEIPDEKVDKELHDIVMAVHQHSKNHSKTCKKKGTVCRFNFPRPPSTKTFISEPSKPDKDTKKDEKVAKEILSGLWKVIKEHEDENLDVSEIFNKSGLTQESFEKYFRFITNRNTVVLKREPNEIYTNQYNPHLLRAWNANMDIQYILDAFSCVVYIISYISKSERELGLLLQQTKNEAEEGNLNAQLTMKKIGTS</sequence>
<gene>
    <name evidence="2" type="ORF">MGAL_10B011810</name>
</gene>
<evidence type="ECO:0000313" key="2">
    <source>
        <dbReference type="EMBL" id="VDI18248.1"/>
    </source>
</evidence>
<dbReference type="AlphaFoldDB" id="A0A8B6DFC7"/>
<dbReference type="EMBL" id="UYJE01003312">
    <property type="protein sequence ID" value="VDI18248.1"/>
    <property type="molecule type" value="Genomic_DNA"/>
</dbReference>
<dbReference type="InterPro" id="IPR025476">
    <property type="entry name" value="Helitron_helicase-like"/>
</dbReference>
<name>A0A8B6DFC7_MYTGA</name>
<proteinExistence type="predicted"/>
<accession>A0A8B6DFC7</accession>
<feature type="domain" description="Helitron helicase-like" evidence="1">
    <location>
        <begin position="18"/>
        <end position="143"/>
    </location>
</feature>
<evidence type="ECO:0000313" key="3">
    <source>
        <dbReference type="Proteomes" id="UP000596742"/>
    </source>
</evidence>
<comment type="caution">
    <text evidence="2">The sequence shown here is derived from an EMBL/GenBank/DDBJ whole genome shotgun (WGS) entry which is preliminary data.</text>
</comment>
<dbReference type="PANTHER" id="PTHR47642">
    <property type="entry name" value="ATP-DEPENDENT DNA HELICASE"/>
    <property type="match status" value="1"/>
</dbReference>
<keyword evidence="3" id="KW-1185">Reference proteome</keyword>
<dbReference type="OrthoDB" id="10058496at2759"/>
<dbReference type="InterPro" id="IPR051055">
    <property type="entry name" value="PIF1_helicase"/>
</dbReference>
<dbReference type="Pfam" id="PF14214">
    <property type="entry name" value="Helitron_like_N"/>
    <property type="match status" value="1"/>
</dbReference>
<organism evidence="2 3">
    <name type="scientific">Mytilus galloprovincialis</name>
    <name type="common">Mediterranean mussel</name>
    <dbReference type="NCBI Taxonomy" id="29158"/>
    <lineage>
        <taxon>Eukaryota</taxon>
        <taxon>Metazoa</taxon>
        <taxon>Spiralia</taxon>
        <taxon>Lophotrochozoa</taxon>
        <taxon>Mollusca</taxon>
        <taxon>Bivalvia</taxon>
        <taxon>Autobranchia</taxon>
        <taxon>Pteriomorphia</taxon>
        <taxon>Mytilida</taxon>
        <taxon>Mytiloidea</taxon>
        <taxon>Mytilidae</taxon>
        <taxon>Mytilinae</taxon>
        <taxon>Mytilus</taxon>
    </lineage>
</organism>